<dbReference type="RefSeq" id="XP_047768485.1">
    <property type="nucleotide sequence ID" value="XM_047912090.1"/>
</dbReference>
<evidence type="ECO:0000313" key="1">
    <source>
        <dbReference type="EMBL" id="UJO24119.1"/>
    </source>
</evidence>
<sequence>MGPPDSLVLPAFFFQKSANAPTGYFDLVLAGNKPQYVAKAANGGVVLTSASTGATAKNVNGQSIVTSISTVDCKGCFGVEQGNTAYTWDISANGQSTTLTTGTASLNRTMVAYSLQMKTKPTSTPGL</sequence>
<reference evidence="1" key="1">
    <citation type="submission" date="2021-12" db="EMBL/GenBank/DDBJ databases">
        <authorList>
            <person name="Zaccaron A."/>
            <person name="Stergiopoulos I."/>
        </authorList>
    </citation>
    <scope>NUCLEOTIDE SEQUENCE</scope>
    <source>
        <strain evidence="1">Race5_Kim</strain>
    </source>
</reference>
<organism evidence="1 2">
    <name type="scientific">Passalora fulva</name>
    <name type="common">Tomato leaf mold</name>
    <name type="synonym">Cladosporium fulvum</name>
    <dbReference type="NCBI Taxonomy" id="5499"/>
    <lineage>
        <taxon>Eukaryota</taxon>
        <taxon>Fungi</taxon>
        <taxon>Dikarya</taxon>
        <taxon>Ascomycota</taxon>
        <taxon>Pezizomycotina</taxon>
        <taxon>Dothideomycetes</taxon>
        <taxon>Dothideomycetidae</taxon>
        <taxon>Mycosphaerellales</taxon>
        <taxon>Mycosphaerellaceae</taxon>
        <taxon>Fulvia</taxon>
    </lineage>
</organism>
<protein>
    <submittedName>
        <fullName evidence="1">Uncharacterized protein</fullName>
    </submittedName>
</protein>
<dbReference type="EMBL" id="CP090173">
    <property type="protein sequence ID" value="UJO24119.1"/>
    <property type="molecule type" value="Genomic_DNA"/>
</dbReference>
<dbReference type="KEGG" id="ffu:CLAFUR5_12942"/>
<gene>
    <name evidence="1" type="ORF">CLAFUR5_12942</name>
</gene>
<evidence type="ECO:0000313" key="2">
    <source>
        <dbReference type="Proteomes" id="UP000756132"/>
    </source>
</evidence>
<dbReference type="GeneID" id="71992820"/>
<name>A0A9Q8PK45_PASFU</name>
<keyword evidence="2" id="KW-1185">Reference proteome</keyword>
<dbReference type="AlphaFoldDB" id="A0A9Q8PK45"/>
<accession>A0A9Q8PK45</accession>
<proteinExistence type="predicted"/>
<dbReference type="OrthoDB" id="3629107at2759"/>
<dbReference type="Proteomes" id="UP000756132">
    <property type="component" value="Chromosome 11"/>
</dbReference>
<reference evidence="1" key="2">
    <citation type="journal article" date="2022" name="Microb. Genom.">
        <title>A chromosome-scale genome assembly of the tomato pathogen Cladosporium fulvum reveals a compartmentalized genome architecture and the presence of a dispensable chromosome.</title>
        <authorList>
            <person name="Zaccaron A.Z."/>
            <person name="Chen L.H."/>
            <person name="Samaras A."/>
            <person name="Stergiopoulos I."/>
        </authorList>
    </citation>
    <scope>NUCLEOTIDE SEQUENCE</scope>
    <source>
        <strain evidence="1">Race5_Kim</strain>
    </source>
</reference>